<protein>
    <submittedName>
        <fullName evidence="2">Glycerophosphoryl diester phosphodiesterase</fullName>
    </submittedName>
</protein>
<proteinExistence type="predicted"/>
<name>A0AAV4LCE1_9BACL</name>
<dbReference type="CDD" id="cd08556">
    <property type="entry name" value="GDPD"/>
    <property type="match status" value="1"/>
</dbReference>
<dbReference type="AlphaFoldDB" id="A0AAV4LCE1"/>
<accession>A0AAV4LCE1</accession>
<dbReference type="Gene3D" id="3.20.20.190">
    <property type="entry name" value="Phosphatidylinositol (PI) phosphodiesterase"/>
    <property type="match status" value="1"/>
</dbReference>
<dbReference type="Pfam" id="PF03009">
    <property type="entry name" value="GDPD"/>
    <property type="match status" value="1"/>
</dbReference>
<dbReference type="Proteomes" id="UP001057291">
    <property type="component" value="Unassembled WGS sequence"/>
</dbReference>
<gene>
    <name evidence="2" type="ORF">DNHGIG_09180</name>
</gene>
<sequence length="250" mass="28393">MRWPLITAHSGCMNTPPNSISSVLMGLSAGADIIEVDVRVTNDGVVVLRHDEEVMTPFGIRKIQDLNFEELKDLAKNEEITRLEEILPLILENHRMINLDVKDDRAIIPMIRTVEKYKMRDYVIISGCEKERAAYVKGNYRPYQVLLNASISLFAASGEDYDSFIKETCQDAISASCCGININYHFCREELLDHAALRCLPVFVWTVDDPLAMETFLDMGVHSITSNDVRTLIQLKMQKQEKDTVGDTYD</sequence>
<dbReference type="GO" id="GO:0008081">
    <property type="term" value="F:phosphoric diester hydrolase activity"/>
    <property type="evidence" value="ECO:0007669"/>
    <property type="project" value="InterPro"/>
</dbReference>
<dbReference type="InterPro" id="IPR017946">
    <property type="entry name" value="PLC-like_Pdiesterase_TIM-brl"/>
</dbReference>
<evidence type="ECO:0000313" key="3">
    <source>
        <dbReference type="Proteomes" id="UP001057291"/>
    </source>
</evidence>
<comment type="caution">
    <text evidence="2">The sequence shown here is derived from an EMBL/GenBank/DDBJ whole genome shotgun (WGS) entry which is preliminary data.</text>
</comment>
<keyword evidence="3" id="KW-1185">Reference proteome</keyword>
<dbReference type="GO" id="GO:0006629">
    <property type="term" value="P:lipid metabolic process"/>
    <property type="evidence" value="ECO:0007669"/>
    <property type="project" value="InterPro"/>
</dbReference>
<organism evidence="2 3">
    <name type="scientific">Collibacillus ludicampi</name>
    <dbReference type="NCBI Taxonomy" id="2771369"/>
    <lineage>
        <taxon>Bacteria</taxon>
        <taxon>Bacillati</taxon>
        <taxon>Bacillota</taxon>
        <taxon>Bacilli</taxon>
        <taxon>Bacillales</taxon>
        <taxon>Alicyclobacillaceae</taxon>
        <taxon>Collibacillus</taxon>
    </lineage>
</organism>
<dbReference type="InterPro" id="IPR030395">
    <property type="entry name" value="GP_PDE_dom"/>
</dbReference>
<evidence type="ECO:0000313" key="2">
    <source>
        <dbReference type="EMBL" id="GIM45369.1"/>
    </source>
</evidence>
<dbReference type="PANTHER" id="PTHR46211:SF1">
    <property type="entry name" value="GLYCEROPHOSPHODIESTER PHOSPHODIESTERASE, CYTOPLASMIC"/>
    <property type="match status" value="1"/>
</dbReference>
<feature type="domain" description="GP-PDE" evidence="1">
    <location>
        <begin position="4"/>
        <end position="236"/>
    </location>
</feature>
<dbReference type="EMBL" id="BOQE01000001">
    <property type="protein sequence ID" value="GIM45369.1"/>
    <property type="molecule type" value="Genomic_DNA"/>
</dbReference>
<dbReference type="RefSeq" id="WP_282198576.1">
    <property type="nucleotide sequence ID" value="NZ_BOQE01000001.1"/>
</dbReference>
<reference evidence="2" key="1">
    <citation type="journal article" date="2023" name="Int. J. Syst. Evol. Microbiol.">
        <title>Collibacillus ludicampi gen. nov., sp. nov., a new soil bacterium of the family Alicyclobacillaceae.</title>
        <authorList>
            <person name="Jojima T."/>
            <person name="Ioku Y."/>
            <person name="Fukuta Y."/>
            <person name="Shirasaka N."/>
            <person name="Matsumura Y."/>
            <person name="Mori M."/>
        </authorList>
    </citation>
    <scope>NUCLEOTIDE SEQUENCE</scope>
    <source>
        <strain evidence="2">TP075</strain>
    </source>
</reference>
<dbReference type="PROSITE" id="PS51704">
    <property type="entry name" value="GP_PDE"/>
    <property type="match status" value="1"/>
</dbReference>
<dbReference type="PANTHER" id="PTHR46211">
    <property type="entry name" value="GLYCEROPHOSPHORYL DIESTER PHOSPHODIESTERASE"/>
    <property type="match status" value="1"/>
</dbReference>
<evidence type="ECO:0000259" key="1">
    <source>
        <dbReference type="PROSITE" id="PS51704"/>
    </source>
</evidence>
<dbReference type="SUPFAM" id="SSF51695">
    <property type="entry name" value="PLC-like phosphodiesterases"/>
    <property type="match status" value="1"/>
</dbReference>